<dbReference type="OrthoDB" id="196847at2759"/>
<dbReference type="EMBL" id="AMGY01000011">
    <property type="protein sequence ID" value="EXJ77075.1"/>
    <property type="molecule type" value="Genomic_DNA"/>
</dbReference>
<evidence type="ECO:0000256" key="8">
    <source>
        <dbReference type="SAM" id="MobiDB-lite"/>
    </source>
</evidence>
<dbReference type="GO" id="GO:0046872">
    <property type="term" value="F:metal ion binding"/>
    <property type="evidence" value="ECO:0007669"/>
    <property type="project" value="InterPro"/>
</dbReference>
<keyword evidence="3 7" id="KW-0547">Nucleotide-binding</keyword>
<evidence type="ECO:0000313" key="13">
    <source>
        <dbReference type="Proteomes" id="UP000019478"/>
    </source>
</evidence>
<dbReference type="InterPro" id="IPR050856">
    <property type="entry name" value="Biotin_carboxylase_complex"/>
</dbReference>
<dbReference type="GO" id="GO:0016874">
    <property type="term" value="F:ligase activity"/>
    <property type="evidence" value="ECO:0007669"/>
    <property type="project" value="UniProtKB-KW"/>
</dbReference>
<dbReference type="InterPro" id="IPR003778">
    <property type="entry name" value="CT_A_B"/>
</dbReference>
<dbReference type="eggNOG" id="KOG0238">
    <property type="taxonomic scope" value="Eukaryota"/>
</dbReference>
<dbReference type="Gene3D" id="2.40.50.100">
    <property type="match status" value="1"/>
</dbReference>
<feature type="domain" description="ATP-grasp" evidence="10">
    <location>
        <begin position="42"/>
        <end position="241"/>
    </location>
</feature>
<dbReference type="Gene3D" id="3.30.470.20">
    <property type="entry name" value="ATP-grasp fold, B domain"/>
    <property type="match status" value="1"/>
</dbReference>
<dbReference type="GO" id="GO:0005524">
    <property type="term" value="F:ATP binding"/>
    <property type="evidence" value="ECO:0007669"/>
    <property type="project" value="UniProtKB-UniRule"/>
</dbReference>
<dbReference type="SMART" id="SM00797">
    <property type="entry name" value="AHS2"/>
    <property type="match status" value="1"/>
</dbReference>
<dbReference type="PANTHER" id="PTHR18866:SF128">
    <property type="entry name" value="UREA AMIDOLYASE"/>
    <property type="match status" value="1"/>
</dbReference>
<evidence type="ECO:0000256" key="4">
    <source>
        <dbReference type="ARBA" id="ARBA00022801"/>
    </source>
</evidence>
<dbReference type="InterPro" id="IPR005482">
    <property type="entry name" value="Biotin_COase_C"/>
</dbReference>
<dbReference type="InterPro" id="IPR029000">
    <property type="entry name" value="Cyclophilin-like_dom_sf"/>
</dbReference>
<dbReference type="SUPFAM" id="SSF50891">
    <property type="entry name" value="Cyclophilin-like"/>
    <property type="match status" value="2"/>
</dbReference>
<feature type="region of interest" description="Disordered" evidence="8">
    <location>
        <begin position="245"/>
        <end position="268"/>
    </location>
</feature>
<evidence type="ECO:0000256" key="6">
    <source>
        <dbReference type="ARBA" id="ARBA00023267"/>
    </source>
</evidence>
<accession>W9XI98</accession>
<dbReference type="PROSITE" id="PS50975">
    <property type="entry name" value="ATP_GRASP"/>
    <property type="match status" value="1"/>
</dbReference>
<dbReference type="Pfam" id="PF02626">
    <property type="entry name" value="CT_A_B"/>
    <property type="match status" value="1"/>
</dbReference>
<keyword evidence="9" id="KW-0472">Membrane</keyword>
<dbReference type="Pfam" id="PF02785">
    <property type="entry name" value="Biotin_carb_C"/>
    <property type="match status" value="1"/>
</dbReference>
<dbReference type="InterPro" id="IPR011761">
    <property type="entry name" value="ATP-grasp"/>
</dbReference>
<proteinExistence type="predicted"/>
<sequence length="1346" mass="144981">MPGYGFLSEDAEFAEALHRAGIVFIGPSPQSLHDFGLKHRARELAFQAGVPVVPGTGMLPGLEEVEAAARHLGYPIMVKASAGGGGMGLQVCHRPEELEAAVEMVRSRGQTLFKNSGMFLEKYIPNSRHIEAQVFGNGKGDVLFFGERECSLQRRHQKVVEEAPSPFVMRHAQLRNQLRQSAVALAASVLYKSAGTVEFLVDDDSGHYYFLEMNTRLQVEHGITELCYDVDLVELMLKQAAEELAGGSDGDGNRTGGLSPDQLQPYTRHAPTGHAIEVRVYAENPAKDFSPAPGLLQHVEFPAGDEGQVRVRVDSWVRSGTVVSPSFDPLLAKIMVHAATREAAITALQQTLKDTRLQGPPTNLDFLLQLSHSQDFIHGRTLTNTLETSFDYRPCALEFLEPGAYTTVQDFPGRLGVPGGVPVSGPMDDLSFRLANLIVGNPPGTEGFELTLSGPRILFYSPATIALCGAPFSFAIDARPARLYTRHQVAAGSIVAIGGTDVGSKAYLAVRGGLPSVAHYLGSKSTTPAVGWGGYQGRTIRAGDYLSLDPSSSDPPTPPLDEDEYTLPSAWVPPIDPSPRLYCLPGPYYCQEFLSAAGQAQLFTSEWKVSFNSNRAGIRLDGPPPEWAEARVSAGGGEGGSHPSNVLGYGYPLGGVSFTGDSAVVIPVDGANQSGFVCTHTVVRADLFRLGQVRPGGSVWFRLISWADAVALEARKEAFLRRVQEHVQGKMRRDVDAEGDAEVVADADAEGDNGDFGVADGQRIGPGLDWTLSTSSAVSASASALAGNGHGHDHDDGILYERPSAHDNNRITPRLTLRQAGDRGILCEFGSQQFDLRFRARAQQIADAVESESSTHSEQGPWFGFMRNTVPENNSILLTYDPDLISQATAVSTIVRLEAQLPGVESARFASRIVRLPLLFDADEIHASSRRYMAAQRPYAAYLPDSVDFIRRSNGLAAREDVEAAYLATPLLVNAVGWIAGLPIYIPVDPRKRLVVPKFNPSRTVTPAGATGTGGMTSSIYPYEAPGGYVLWGMTLPGCCWDTYGLKPGYSPDQPCLFRPFDQIIFYSVDRAQYDSLVRRFQMGLLDLSRDIEPTVFDMAQYSRLVDQTADEVARIRAVQKQCTLVELAREAELLKQWKDEMELASANANATTDGKDGGKPQHEHALDIAGVGVAVAIAVAAGIGVGVGVGIGVVVGVGVSVGQTQIDESRVNLGLEIARHEHQLIPFFPAPHIVKVTATMTARMWKVLVQKGDAVAPEDTVAILEAMKMEIAVHAPGFPVLIAQTSDPTTKTTIATTIAKTTKTTTIKMNVNTYQVIEVLKEPGDTVDAGDVIMLLDPAAGPVQT</sequence>
<dbReference type="Pfam" id="PF00289">
    <property type="entry name" value="Biotin_carb_N"/>
    <property type="match status" value="1"/>
</dbReference>
<dbReference type="InterPro" id="IPR011054">
    <property type="entry name" value="Rudment_hybrid_motif"/>
</dbReference>
<dbReference type="PANTHER" id="PTHR18866">
    <property type="entry name" value="CARBOXYLASE:PYRUVATE/ACETYL-COA/PROPIONYL-COA CARBOXYLASE"/>
    <property type="match status" value="1"/>
</dbReference>
<dbReference type="PROSITE" id="PS50979">
    <property type="entry name" value="BC"/>
    <property type="match status" value="1"/>
</dbReference>
<dbReference type="HOGENOM" id="CLU_002162_0_1_1"/>
<dbReference type="Pfam" id="PF02786">
    <property type="entry name" value="CPSase_L_D2"/>
    <property type="match status" value="1"/>
</dbReference>
<evidence type="ECO:0000259" key="10">
    <source>
        <dbReference type="PROSITE" id="PS50975"/>
    </source>
</evidence>
<dbReference type="SUPFAM" id="SSF51230">
    <property type="entry name" value="Single hybrid motif"/>
    <property type="match status" value="1"/>
</dbReference>
<evidence type="ECO:0000256" key="7">
    <source>
        <dbReference type="PROSITE-ProRule" id="PRU00409"/>
    </source>
</evidence>
<evidence type="ECO:0000256" key="9">
    <source>
        <dbReference type="SAM" id="Phobius"/>
    </source>
</evidence>
<dbReference type="Gene3D" id="2.40.100.10">
    <property type="entry name" value="Cyclophilin-like"/>
    <property type="match status" value="2"/>
</dbReference>
<keyword evidence="4" id="KW-0378">Hydrolase</keyword>
<evidence type="ECO:0000256" key="2">
    <source>
        <dbReference type="ARBA" id="ARBA00022598"/>
    </source>
</evidence>
<evidence type="ECO:0000256" key="1">
    <source>
        <dbReference type="ARBA" id="ARBA00001953"/>
    </source>
</evidence>
<dbReference type="SUPFAM" id="SSF56059">
    <property type="entry name" value="Glutathione synthetase ATP-binding domain-like"/>
    <property type="match status" value="1"/>
</dbReference>
<evidence type="ECO:0008006" key="14">
    <source>
        <dbReference type="Google" id="ProtNLM"/>
    </source>
</evidence>
<dbReference type="CDD" id="cd06850">
    <property type="entry name" value="biotinyl_domain"/>
    <property type="match status" value="1"/>
</dbReference>
<keyword evidence="13" id="KW-1185">Reference proteome</keyword>
<dbReference type="Gene3D" id="3.30.1360.40">
    <property type="match status" value="1"/>
</dbReference>
<dbReference type="Pfam" id="PF00364">
    <property type="entry name" value="Biotin_lipoyl"/>
    <property type="match status" value="1"/>
</dbReference>
<keyword evidence="6" id="KW-0092">Biotin</keyword>
<evidence type="ECO:0000259" key="11">
    <source>
        <dbReference type="PROSITE" id="PS50979"/>
    </source>
</evidence>
<feature type="region of interest" description="Disordered" evidence="8">
    <location>
        <begin position="546"/>
        <end position="567"/>
    </location>
</feature>
<feature type="transmembrane region" description="Helical" evidence="9">
    <location>
        <begin position="1169"/>
        <end position="1202"/>
    </location>
</feature>
<dbReference type="InterPro" id="IPR011053">
    <property type="entry name" value="Single_hybrid_motif"/>
</dbReference>
<protein>
    <recommendedName>
        <fullName evidence="14">Urea carboxylase</fullName>
    </recommendedName>
</protein>
<gene>
    <name evidence="12" type="ORF">A1O3_10233</name>
</gene>
<dbReference type="InterPro" id="IPR005481">
    <property type="entry name" value="BC-like_N"/>
</dbReference>
<dbReference type="InterPro" id="IPR003833">
    <property type="entry name" value="CT_C_D"/>
</dbReference>
<evidence type="ECO:0000256" key="5">
    <source>
        <dbReference type="ARBA" id="ARBA00022840"/>
    </source>
</evidence>
<dbReference type="SMART" id="SM00796">
    <property type="entry name" value="AHS1"/>
    <property type="match status" value="1"/>
</dbReference>
<dbReference type="SMART" id="SM00878">
    <property type="entry name" value="Biotin_carb_C"/>
    <property type="match status" value="1"/>
</dbReference>
<reference evidence="12 13" key="1">
    <citation type="submission" date="2013-03" db="EMBL/GenBank/DDBJ databases">
        <title>The Genome Sequence of Capronia epimyces CBS 606.96.</title>
        <authorList>
            <consortium name="The Broad Institute Genomics Platform"/>
            <person name="Cuomo C."/>
            <person name="de Hoog S."/>
            <person name="Gorbushina A."/>
            <person name="Walker B."/>
            <person name="Young S.K."/>
            <person name="Zeng Q."/>
            <person name="Gargeya S."/>
            <person name="Fitzgerald M."/>
            <person name="Haas B."/>
            <person name="Abouelleil A."/>
            <person name="Allen A.W."/>
            <person name="Alvarado L."/>
            <person name="Arachchi H.M."/>
            <person name="Berlin A.M."/>
            <person name="Chapman S.B."/>
            <person name="Gainer-Dewar J."/>
            <person name="Goldberg J."/>
            <person name="Griggs A."/>
            <person name="Gujja S."/>
            <person name="Hansen M."/>
            <person name="Howarth C."/>
            <person name="Imamovic A."/>
            <person name="Ireland A."/>
            <person name="Larimer J."/>
            <person name="McCowan C."/>
            <person name="Murphy C."/>
            <person name="Pearson M."/>
            <person name="Poon T.W."/>
            <person name="Priest M."/>
            <person name="Roberts A."/>
            <person name="Saif S."/>
            <person name="Shea T."/>
            <person name="Sisk P."/>
            <person name="Sykes S."/>
            <person name="Wortman J."/>
            <person name="Nusbaum C."/>
            <person name="Birren B."/>
        </authorList>
    </citation>
    <scope>NUCLEOTIDE SEQUENCE [LARGE SCALE GENOMIC DNA]</scope>
    <source>
        <strain evidence="12 13">CBS 606.96</strain>
    </source>
</reference>
<name>W9XI98_9EURO</name>
<comment type="caution">
    <text evidence="12">The sequence shown here is derived from an EMBL/GenBank/DDBJ whole genome shotgun (WGS) entry which is preliminary data.</text>
</comment>
<evidence type="ECO:0000313" key="12">
    <source>
        <dbReference type="EMBL" id="EXJ77075.1"/>
    </source>
</evidence>
<dbReference type="SUPFAM" id="SSF160467">
    <property type="entry name" value="PH0987 N-terminal domain-like"/>
    <property type="match status" value="1"/>
</dbReference>
<keyword evidence="9" id="KW-0812">Transmembrane</keyword>
<organism evidence="12 13">
    <name type="scientific">Capronia epimyces CBS 606.96</name>
    <dbReference type="NCBI Taxonomy" id="1182542"/>
    <lineage>
        <taxon>Eukaryota</taxon>
        <taxon>Fungi</taxon>
        <taxon>Dikarya</taxon>
        <taxon>Ascomycota</taxon>
        <taxon>Pezizomycotina</taxon>
        <taxon>Eurotiomycetes</taxon>
        <taxon>Chaetothyriomycetidae</taxon>
        <taxon>Chaetothyriales</taxon>
        <taxon>Herpotrichiellaceae</taxon>
        <taxon>Capronia</taxon>
    </lineage>
</organism>
<dbReference type="GeneID" id="19174313"/>
<keyword evidence="5 7" id="KW-0067">ATP-binding</keyword>
<feature type="domain" description="Biotin carboxylation" evidence="11">
    <location>
        <begin position="1"/>
        <end position="391"/>
    </location>
</feature>
<dbReference type="InterPro" id="IPR000089">
    <property type="entry name" value="Biotin_lipoyl"/>
</dbReference>
<dbReference type="Pfam" id="PF02682">
    <property type="entry name" value="CT_C_D"/>
    <property type="match status" value="1"/>
</dbReference>
<dbReference type="PROSITE" id="PS00866">
    <property type="entry name" value="CPSASE_1"/>
    <property type="match status" value="1"/>
</dbReference>
<dbReference type="STRING" id="1182542.W9XI98"/>
<dbReference type="InterPro" id="IPR005479">
    <property type="entry name" value="CPAse_ATP-bd"/>
</dbReference>
<dbReference type="PROSITE" id="PS00867">
    <property type="entry name" value="CPSASE_2"/>
    <property type="match status" value="1"/>
</dbReference>
<keyword evidence="9" id="KW-1133">Transmembrane helix</keyword>
<dbReference type="GO" id="GO:0016787">
    <property type="term" value="F:hydrolase activity"/>
    <property type="evidence" value="ECO:0007669"/>
    <property type="project" value="UniProtKB-KW"/>
</dbReference>
<dbReference type="SUPFAM" id="SSF51246">
    <property type="entry name" value="Rudiment single hybrid motif"/>
    <property type="match status" value="1"/>
</dbReference>
<keyword evidence="2" id="KW-0436">Ligase</keyword>
<dbReference type="InterPro" id="IPR011764">
    <property type="entry name" value="Biotin_carboxylation_dom"/>
</dbReference>
<dbReference type="Proteomes" id="UP000019478">
    <property type="component" value="Unassembled WGS sequence"/>
</dbReference>
<evidence type="ECO:0000256" key="3">
    <source>
        <dbReference type="ARBA" id="ARBA00022741"/>
    </source>
</evidence>
<dbReference type="RefSeq" id="XP_007738513.1">
    <property type="nucleotide sequence ID" value="XM_007740323.1"/>
</dbReference>
<comment type="cofactor">
    <cofactor evidence="1">
        <name>biotin</name>
        <dbReference type="ChEBI" id="CHEBI:57586"/>
    </cofactor>
</comment>